<dbReference type="InterPro" id="IPR043153">
    <property type="entry name" value="DENN_C"/>
</dbReference>
<gene>
    <name evidence="7" type="ORF">DICPUDRAFT_97633</name>
</gene>
<accession>F0ZIE8</accession>
<evidence type="ECO:0000256" key="3">
    <source>
        <dbReference type="PROSITE-ProRule" id="PRU00221"/>
    </source>
</evidence>
<evidence type="ECO:0000256" key="4">
    <source>
        <dbReference type="SAM" id="MobiDB-lite"/>
    </source>
</evidence>
<feature type="region of interest" description="Disordered" evidence="4">
    <location>
        <begin position="1568"/>
        <end position="1602"/>
    </location>
</feature>
<dbReference type="Proteomes" id="UP000001064">
    <property type="component" value="Unassembled WGS sequence"/>
</dbReference>
<dbReference type="SUPFAM" id="SSF50978">
    <property type="entry name" value="WD40 repeat-like"/>
    <property type="match status" value="1"/>
</dbReference>
<feature type="compositionally biased region" description="Low complexity" evidence="4">
    <location>
        <begin position="1658"/>
        <end position="1704"/>
    </location>
</feature>
<dbReference type="InterPro" id="IPR020472">
    <property type="entry name" value="WD40_PAC1"/>
</dbReference>
<feature type="compositionally biased region" description="Low complexity" evidence="4">
    <location>
        <begin position="648"/>
        <end position="668"/>
    </location>
</feature>
<dbReference type="PANTHER" id="PTHR12296">
    <property type="entry name" value="DENN DOMAIN-CONTAINING PROTEIN 4"/>
    <property type="match status" value="1"/>
</dbReference>
<organism evidence="7 8">
    <name type="scientific">Dictyostelium purpureum</name>
    <name type="common">Slime mold</name>
    <dbReference type="NCBI Taxonomy" id="5786"/>
    <lineage>
        <taxon>Eukaryota</taxon>
        <taxon>Amoebozoa</taxon>
        <taxon>Evosea</taxon>
        <taxon>Eumycetozoa</taxon>
        <taxon>Dictyostelia</taxon>
        <taxon>Dictyosteliales</taxon>
        <taxon>Dictyosteliaceae</taxon>
        <taxon>Dictyostelium</taxon>
    </lineage>
</organism>
<feature type="repeat" description="WD" evidence="3">
    <location>
        <begin position="1417"/>
        <end position="1458"/>
    </location>
</feature>
<feature type="region of interest" description="Disordered" evidence="4">
    <location>
        <begin position="646"/>
        <end position="671"/>
    </location>
</feature>
<dbReference type="OrthoDB" id="6019893at2759"/>
<dbReference type="PROSITE" id="PS50294">
    <property type="entry name" value="WD_REPEATS_REGION"/>
    <property type="match status" value="5"/>
</dbReference>
<dbReference type="Pfam" id="PF02141">
    <property type="entry name" value="DENN"/>
    <property type="match status" value="1"/>
</dbReference>
<dbReference type="EMBL" id="GL871032">
    <property type="protein sequence ID" value="EGC36245.1"/>
    <property type="molecule type" value="Genomic_DNA"/>
</dbReference>
<feature type="transmembrane region" description="Helical" evidence="5">
    <location>
        <begin position="282"/>
        <end position="302"/>
    </location>
</feature>
<evidence type="ECO:0000313" key="7">
    <source>
        <dbReference type="EMBL" id="EGC36245.1"/>
    </source>
</evidence>
<dbReference type="InterPro" id="IPR019775">
    <property type="entry name" value="WD40_repeat_CS"/>
</dbReference>
<keyword evidence="5" id="KW-0812">Transmembrane</keyword>
<keyword evidence="8" id="KW-1185">Reference proteome</keyword>
<feature type="domain" description="UDENN" evidence="6">
    <location>
        <begin position="46"/>
        <end position="503"/>
    </location>
</feature>
<protein>
    <recommendedName>
        <fullName evidence="6">UDENN domain-containing protein</fullName>
    </recommendedName>
</protein>
<dbReference type="Gene3D" id="3.30.450.200">
    <property type="match status" value="1"/>
</dbReference>
<feature type="compositionally biased region" description="Low complexity" evidence="4">
    <location>
        <begin position="1568"/>
        <end position="1595"/>
    </location>
</feature>
<feature type="repeat" description="WD" evidence="3">
    <location>
        <begin position="1375"/>
        <end position="1416"/>
    </location>
</feature>
<dbReference type="SMART" id="SM00800">
    <property type="entry name" value="uDENN"/>
    <property type="match status" value="1"/>
</dbReference>
<feature type="repeat" description="WD" evidence="3">
    <location>
        <begin position="1459"/>
        <end position="1498"/>
    </location>
</feature>
<dbReference type="SUPFAM" id="SSF82171">
    <property type="entry name" value="DPP6 N-terminal domain-like"/>
    <property type="match status" value="1"/>
</dbReference>
<feature type="repeat" description="WD" evidence="3">
    <location>
        <begin position="1333"/>
        <end position="1374"/>
    </location>
</feature>
<dbReference type="PROSITE" id="PS50082">
    <property type="entry name" value="WD_REPEATS_2"/>
    <property type="match status" value="8"/>
</dbReference>
<dbReference type="InterPro" id="IPR005112">
    <property type="entry name" value="dDENN_dom"/>
</dbReference>
<dbReference type="SMART" id="SM00801">
    <property type="entry name" value="dDENN"/>
    <property type="match status" value="1"/>
</dbReference>
<dbReference type="SMART" id="SM00320">
    <property type="entry name" value="WD40"/>
    <property type="match status" value="8"/>
</dbReference>
<evidence type="ECO:0000313" key="8">
    <source>
        <dbReference type="Proteomes" id="UP000001064"/>
    </source>
</evidence>
<evidence type="ECO:0000259" key="6">
    <source>
        <dbReference type="PROSITE" id="PS50211"/>
    </source>
</evidence>
<evidence type="ECO:0000256" key="5">
    <source>
        <dbReference type="SAM" id="Phobius"/>
    </source>
</evidence>
<feature type="repeat" description="WD" evidence="3">
    <location>
        <begin position="1293"/>
        <end position="1332"/>
    </location>
</feature>
<dbReference type="Pfam" id="PF00400">
    <property type="entry name" value="WD40"/>
    <property type="match status" value="7"/>
</dbReference>
<dbReference type="STRING" id="5786.F0ZIE8"/>
<dbReference type="GeneID" id="10501014"/>
<dbReference type="PROSITE" id="PS50211">
    <property type="entry name" value="DENN"/>
    <property type="match status" value="1"/>
</dbReference>
<dbReference type="OMA" id="MYKKDPN"/>
<keyword evidence="5" id="KW-1133">Transmembrane helix</keyword>
<feature type="region of interest" description="Disordered" evidence="4">
    <location>
        <begin position="1"/>
        <end position="22"/>
    </location>
</feature>
<dbReference type="FunCoup" id="F0ZIE8">
    <property type="interactions" value="10"/>
</dbReference>
<dbReference type="eggNOG" id="KOG1090">
    <property type="taxonomic scope" value="Eukaryota"/>
</dbReference>
<dbReference type="Pfam" id="PF03456">
    <property type="entry name" value="uDENN"/>
    <property type="match status" value="1"/>
</dbReference>
<dbReference type="InterPro" id="IPR001680">
    <property type="entry name" value="WD40_rpt"/>
</dbReference>
<dbReference type="InterPro" id="IPR051696">
    <property type="entry name" value="DENN_Domain_GEFs"/>
</dbReference>
<dbReference type="InterPro" id="IPR005113">
    <property type="entry name" value="uDENN_dom"/>
</dbReference>
<feature type="transmembrane region" description="Helical" evidence="5">
    <location>
        <begin position="249"/>
        <end position="270"/>
    </location>
</feature>
<evidence type="ECO:0000256" key="1">
    <source>
        <dbReference type="ARBA" id="ARBA00022574"/>
    </source>
</evidence>
<dbReference type="InParanoid" id="F0ZIE8"/>
<dbReference type="GO" id="GO:0031410">
    <property type="term" value="C:cytoplasmic vesicle"/>
    <property type="evidence" value="ECO:0000318"/>
    <property type="project" value="GO_Central"/>
</dbReference>
<feature type="region of interest" description="Disordered" evidence="4">
    <location>
        <begin position="988"/>
        <end position="1018"/>
    </location>
</feature>
<dbReference type="eggNOG" id="KOG0272">
    <property type="taxonomic scope" value="Eukaryota"/>
</dbReference>
<dbReference type="KEGG" id="dpp:DICPUDRAFT_97633"/>
<dbReference type="InterPro" id="IPR037516">
    <property type="entry name" value="Tripartite_DENN"/>
</dbReference>
<dbReference type="PRINTS" id="PR00320">
    <property type="entry name" value="GPROTEINBRPT"/>
</dbReference>
<feature type="repeat" description="WD" evidence="3">
    <location>
        <begin position="1205"/>
        <end position="1246"/>
    </location>
</feature>
<dbReference type="PANTHER" id="PTHR12296:SF21">
    <property type="entry name" value="DENN DOMAIN-CONTAINING PROTEIN 3"/>
    <property type="match status" value="1"/>
</dbReference>
<dbReference type="InterPro" id="IPR036322">
    <property type="entry name" value="WD40_repeat_dom_sf"/>
</dbReference>
<reference evidence="8" key="1">
    <citation type="journal article" date="2011" name="Genome Biol.">
        <title>Comparative genomics of the social amoebae Dictyostelium discoideum and Dictyostelium purpureum.</title>
        <authorList>
            <consortium name="US DOE Joint Genome Institute (JGI-PGF)"/>
            <person name="Sucgang R."/>
            <person name="Kuo A."/>
            <person name="Tian X."/>
            <person name="Salerno W."/>
            <person name="Parikh A."/>
            <person name="Feasley C.L."/>
            <person name="Dalin E."/>
            <person name="Tu H."/>
            <person name="Huang E."/>
            <person name="Barry K."/>
            <person name="Lindquist E."/>
            <person name="Shapiro H."/>
            <person name="Bruce D."/>
            <person name="Schmutz J."/>
            <person name="Salamov A."/>
            <person name="Fey P."/>
            <person name="Gaudet P."/>
            <person name="Anjard C."/>
            <person name="Babu M.M."/>
            <person name="Basu S."/>
            <person name="Bushmanova Y."/>
            <person name="van der Wel H."/>
            <person name="Katoh-Kurasawa M."/>
            <person name="Dinh C."/>
            <person name="Coutinho P.M."/>
            <person name="Saito T."/>
            <person name="Elias M."/>
            <person name="Schaap P."/>
            <person name="Kay R.R."/>
            <person name="Henrissat B."/>
            <person name="Eichinger L."/>
            <person name="Rivero F."/>
            <person name="Putnam N.H."/>
            <person name="West C.M."/>
            <person name="Loomis W.F."/>
            <person name="Chisholm R.L."/>
            <person name="Shaulsky G."/>
            <person name="Strassmann J.E."/>
            <person name="Queller D.C."/>
            <person name="Kuspa A."/>
            <person name="Grigoriev I.V."/>
        </authorList>
    </citation>
    <scope>NUCLEOTIDE SEQUENCE [LARGE SCALE GENOMIC DNA]</scope>
    <source>
        <strain evidence="8">QSDP1</strain>
    </source>
</reference>
<feature type="repeat" description="WD" evidence="3">
    <location>
        <begin position="1247"/>
        <end position="1280"/>
    </location>
</feature>
<sequence length="1719" mass="192803">MTTITPDRNNIEEEQKQQSEQQIKQTDDCSLVSKKFTSYHRLINYFIVCGLGRSIVVNDINKPYQTEILDRYPHHSYEDAVLPQHIWMFSFPSGLWVKETMEEPTISAFCLTELDGARFYATSLTYYKEIEDSKMENEDYQVLFKPVSITLLSRYPCYSILKKLLCYIYLYSINNGMDESNTIPIERIVSHLINDLPRPILGYRFNLNLPEIITLNHKHSIGIKNAKIVDTNNLNYTLSNLPNFPQTDIPFTLLFNLVGVNNVLLLFSAILQERKVLFFSTFNSLLTVACETILNLLYPFIWPHVYIPVLPDLLVDFLQAPTPFIVGMVKHKNLPKIDYSDILVIDLDKQNIISKPDSFNNSLPEIYFNKLEKSIKKILYPELESLYLVFPNDIENNINNNNSNNNSNSINNSNINNSKIDNNIKIRATFLGFFISFFYDIDDYRYLLRKYPKPILTFNKSSFLMKHKDPEIVNFLSTLIETSAITAFLDGDQQQPINQQEINNNNSNNTSNNNYCTLFFDLVCKQYKEDLEVSPFTANAYESIITCICNYSQNFPQYSKSIEIPKPDGSELNPLLSNPPHPRLQFPDLNKSLFSKRNEFSRESLMLKTIIFNDNKLKSVKVPSSASTSIIKSQSKENINNLLFSPKSTTTNITTTSSSSNSSSTSNTPVKRGSILVASSRILLNTTTTTTATTADNNESLSHSPSSDSTLLKFTKLNGEVEPVTNSNQLEDEELLKEFIEKYTELIFSDDFLVNVSPNSNQQNQNQQQKILNIDFEQQKLLLDLFKLKNSREYFMNSLSIYLNEDNNKSYCLDSGWRLLILVEIMKKIFNECNNAADFKTASNILQITKDVYFRKVSANQQQTQQEPLFQHFQGVVLWKNLFFWESSFLDGLKKLRVESLPDHYNNHQFNDYDLKSQQEQADYTKREEDVLFNCLSSFSYLMIRLKISIAEVTRFIGRMVVICNINDDHYQTLISLVHKLYHADPSNFDHNKNNNNSNDNSNDNSEKDGAGSNSNSFIEGYNSNNDDMIKNSEISNIIEYNKNSFKIPDLYEDSSISDLVGGDIKYFTSTVKRNIDIEKNGSRLYYQKLIEMKRNIIKNGNGLFDENSDFINGNKLFLSSSTNKTGLPQFSTINVNNSNNGVANLNGSFGNLNTTNTSPNSSLSTSLNSQSTNLSLSLNSIDLVQQQQDSIVYDKKDGYSVMTLKGSGSAIQCISMINKRQVIVGGCTNGSIVVWNYNDGKLLQRLSNHKKGVSCIGVDQSIDSMFASGSRDKTLRIWNYNGSDGFVCSSTLQEHSSDVSCLEMKGNMVLTGSTDSTMIAWDARSNRKINQFTGHTGQILSIAMFETGNMALTTSSDTTVRLWDIRNMKPLQVFSEHNDWVTKAVIGNNGQTIFSGSFDTMVKMWDINTPKSIKTFSGHAGGINCLAYDSEKKILVSGGGDGYVKGWDVQTGFAIKSFKGHKDEVLQILYEGDTMITSSQDQTIRIWDMNSGLCQKVLRGHTDWICSLANGYDSVKLNKFISGSWDSTVKVWEIEKENQNQNSGYVSSRQDSEKNRIASVLSHQPLTLSSSSSSSSSPLSSTQANTLKKSLNNSSGGGSGSTIFKKSKGSVILMSSSPNITTTTPTNNSNNSTTTPSTTIIGNKSISIGSAASSVNSNLSSSSSTNSSSGGSLSNDVPVGSISSLSSSISSLSSSSSSSVTSSWQIGSPTNKPKKNLI</sequence>
<dbReference type="SMART" id="SM00799">
    <property type="entry name" value="DENN"/>
    <property type="match status" value="1"/>
</dbReference>
<name>F0ZIE8_DICPU</name>
<dbReference type="VEuPathDB" id="AmoebaDB:DICPUDRAFT_97633"/>
<dbReference type="InterPro" id="IPR001194">
    <property type="entry name" value="cDENN_dom"/>
</dbReference>
<feature type="region of interest" description="Disordered" evidence="4">
    <location>
        <begin position="1658"/>
        <end position="1719"/>
    </location>
</feature>
<dbReference type="Gene3D" id="2.130.10.10">
    <property type="entry name" value="YVTN repeat-like/Quinoprotein amine dehydrogenase"/>
    <property type="match status" value="2"/>
</dbReference>
<feature type="region of interest" description="Disordered" evidence="4">
    <location>
        <begin position="689"/>
        <end position="708"/>
    </location>
</feature>
<dbReference type="CDD" id="cd00200">
    <property type="entry name" value="WD40"/>
    <property type="match status" value="1"/>
</dbReference>
<keyword evidence="5" id="KW-0472">Membrane</keyword>
<evidence type="ECO:0000256" key="2">
    <source>
        <dbReference type="ARBA" id="ARBA00022737"/>
    </source>
</evidence>
<dbReference type="GO" id="GO:0032483">
    <property type="term" value="P:regulation of Rab protein signal transduction"/>
    <property type="evidence" value="ECO:0000318"/>
    <property type="project" value="GO_Central"/>
</dbReference>
<dbReference type="PROSITE" id="PS00678">
    <property type="entry name" value="WD_REPEATS_1"/>
    <property type="match status" value="5"/>
</dbReference>
<feature type="compositionally biased region" description="Low complexity" evidence="4">
    <location>
        <begin position="994"/>
        <end position="1004"/>
    </location>
</feature>
<feature type="region of interest" description="Disordered" evidence="4">
    <location>
        <begin position="1616"/>
        <end position="1641"/>
    </location>
</feature>
<dbReference type="Gene3D" id="3.40.50.11500">
    <property type="match status" value="1"/>
</dbReference>
<proteinExistence type="predicted"/>
<dbReference type="InterPro" id="IPR015943">
    <property type="entry name" value="WD40/YVTN_repeat-like_dom_sf"/>
</dbReference>
<keyword evidence="2" id="KW-0677">Repeat</keyword>
<keyword evidence="1 3" id="KW-0853">WD repeat</keyword>
<feature type="repeat" description="WD" evidence="3">
    <location>
        <begin position="1499"/>
        <end position="1543"/>
    </location>
</feature>
<dbReference type="RefSeq" id="XP_003287191.1">
    <property type="nucleotide sequence ID" value="XM_003287143.1"/>
</dbReference>